<reference evidence="1" key="1">
    <citation type="journal article" date="2011" name="PLoS Biol.">
        <title>Gene gain and loss during evolution of obligate parasitism in the white rust pathogen of Arabidopsis thaliana.</title>
        <authorList>
            <person name="Kemen E."/>
            <person name="Gardiner A."/>
            <person name="Schultz-Larsen T."/>
            <person name="Kemen A.C."/>
            <person name="Balmuth A.L."/>
            <person name="Robert-Seilaniantz A."/>
            <person name="Bailey K."/>
            <person name="Holub E."/>
            <person name="Studholme D.J."/>
            <person name="Maclean D."/>
            <person name="Jones J.D."/>
        </authorList>
    </citation>
    <scope>NUCLEOTIDE SEQUENCE</scope>
</reference>
<evidence type="ECO:0000313" key="1">
    <source>
        <dbReference type="EMBL" id="CCA24795.1"/>
    </source>
</evidence>
<gene>
    <name evidence="1" type="primary">AlNc14C259G9776</name>
    <name evidence="1" type="ORF">ALNC14_109390</name>
</gene>
<name>F0WTV1_9STRA</name>
<accession>F0WTV1</accession>
<sequence>MKVLAREISNTVYFFYVRIAISDHSNKIYTLPKEMSLSMWTRDMAEDENADNNEDNDGIAASIDYENILYACGGGTRLVNG</sequence>
<organism evidence="1">
    <name type="scientific">Albugo laibachii Nc14</name>
    <dbReference type="NCBI Taxonomy" id="890382"/>
    <lineage>
        <taxon>Eukaryota</taxon>
        <taxon>Sar</taxon>
        <taxon>Stramenopiles</taxon>
        <taxon>Oomycota</taxon>
        <taxon>Peronosporomycetes</taxon>
        <taxon>Albuginales</taxon>
        <taxon>Albuginaceae</taxon>
        <taxon>Albugo</taxon>
    </lineage>
</organism>
<reference evidence="1" key="2">
    <citation type="submission" date="2011-02" db="EMBL/GenBank/DDBJ databases">
        <authorList>
            <person name="MacLean D."/>
        </authorList>
    </citation>
    <scope>NUCLEOTIDE SEQUENCE</scope>
</reference>
<protein>
    <submittedName>
        <fullName evidence="1">AlNc14C259G9776 protein</fullName>
    </submittedName>
</protein>
<proteinExistence type="predicted"/>
<dbReference type="AlphaFoldDB" id="F0WTV1"/>
<dbReference type="HOGENOM" id="CLU_2578843_0_0_1"/>
<dbReference type="EMBL" id="FR824304">
    <property type="protein sequence ID" value="CCA24795.1"/>
    <property type="molecule type" value="Genomic_DNA"/>
</dbReference>